<accession>H5XSZ6</accession>
<evidence type="ECO:0000256" key="2">
    <source>
        <dbReference type="SAM" id="Phobius"/>
    </source>
</evidence>
<keyword evidence="2" id="KW-0472">Membrane</keyword>
<feature type="transmembrane region" description="Helical" evidence="2">
    <location>
        <begin position="6"/>
        <end position="21"/>
    </location>
</feature>
<evidence type="ECO:0000313" key="4">
    <source>
        <dbReference type="EMBL" id="EHQ87959.1"/>
    </source>
</evidence>
<dbReference type="AlphaFoldDB" id="H5XSZ6"/>
<evidence type="ECO:0000313" key="5">
    <source>
        <dbReference type="Proteomes" id="UP000005104"/>
    </source>
</evidence>
<dbReference type="Proteomes" id="UP000005104">
    <property type="component" value="Chromosome"/>
</dbReference>
<dbReference type="RefSeq" id="WP_007779636.1">
    <property type="nucleotide sequence ID" value="NZ_CM001441.1"/>
</dbReference>
<protein>
    <submittedName>
        <fullName evidence="4">EamA-like transporter family</fullName>
    </submittedName>
</protein>
<feature type="transmembrane region" description="Helical" evidence="2">
    <location>
        <begin position="68"/>
        <end position="87"/>
    </location>
</feature>
<dbReference type="InterPro" id="IPR000620">
    <property type="entry name" value="EamA_dom"/>
</dbReference>
<dbReference type="OrthoDB" id="2294582at2"/>
<name>H5XSZ6_9FIRM</name>
<feature type="transmembrane region" description="Helical" evidence="2">
    <location>
        <begin position="33"/>
        <end position="53"/>
    </location>
</feature>
<keyword evidence="2" id="KW-0812">Transmembrane</keyword>
<proteinExistence type="inferred from homology"/>
<dbReference type="HOGENOM" id="CLU_128193_0_0_9"/>
<feature type="transmembrane region" description="Helical" evidence="2">
    <location>
        <begin position="99"/>
        <end position="117"/>
    </location>
</feature>
<dbReference type="GO" id="GO:0016020">
    <property type="term" value="C:membrane"/>
    <property type="evidence" value="ECO:0007669"/>
    <property type="project" value="InterPro"/>
</dbReference>
<reference evidence="4 5" key="1">
    <citation type="submission" date="2011-11" db="EMBL/GenBank/DDBJ databases">
        <title>The Noncontiguous Finished genome of Desulfosporosinus youngiae DSM 17734.</title>
        <authorList>
            <consortium name="US DOE Joint Genome Institute (JGI-PGF)"/>
            <person name="Lucas S."/>
            <person name="Han J."/>
            <person name="Lapidus A."/>
            <person name="Cheng J.-F."/>
            <person name="Goodwin L."/>
            <person name="Pitluck S."/>
            <person name="Peters L."/>
            <person name="Ovchinnikova G."/>
            <person name="Lu M."/>
            <person name="Land M.L."/>
            <person name="Hauser L."/>
            <person name="Pester M."/>
            <person name="Spring S."/>
            <person name="Ollivier B."/>
            <person name="Rattei T."/>
            <person name="Klenk H.-P."/>
            <person name="Wagner M."/>
            <person name="Loy A."/>
            <person name="Woyke T.J."/>
        </authorList>
    </citation>
    <scope>NUCLEOTIDE SEQUENCE [LARGE SCALE GENOMIC DNA]</scope>
    <source>
        <strain evidence="4 5">DSM 17734</strain>
    </source>
</reference>
<feature type="transmembrane region" description="Helical" evidence="2">
    <location>
        <begin position="123"/>
        <end position="139"/>
    </location>
</feature>
<keyword evidence="5" id="KW-1185">Reference proteome</keyword>
<dbReference type="STRING" id="768710.DesyoDRAFT_0784"/>
<evidence type="ECO:0000256" key="1">
    <source>
        <dbReference type="ARBA" id="ARBA00007362"/>
    </source>
</evidence>
<sequence length="141" mass="15372">MFMYFFPIALVVASNVVYNICQKSTPQGANPFSALLITYLTAALLTLLAFPFYKTDKGFFQSFNDLNWTSFALGAAIVGLELGYLLAYRVGWNISVGSLVANIILAILLIPVGILFYKEGFSVNQIIGAAFCLVGLVLINK</sequence>
<dbReference type="eggNOG" id="ENOG5032RY6">
    <property type="taxonomic scope" value="Bacteria"/>
</dbReference>
<keyword evidence="2" id="KW-1133">Transmembrane helix</keyword>
<evidence type="ECO:0000259" key="3">
    <source>
        <dbReference type="Pfam" id="PF00892"/>
    </source>
</evidence>
<gene>
    <name evidence="4" type="ORF">DesyoDRAFT_0784</name>
</gene>
<organism evidence="4 5">
    <name type="scientific">Desulfosporosinus youngiae DSM 17734</name>
    <dbReference type="NCBI Taxonomy" id="768710"/>
    <lineage>
        <taxon>Bacteria</taxon>
        <taxon>Bacillati</taxon>
        <taxon>Bacillota</taxon>
        <taxon>Clostridia</taxon>
        <taxon>Eubacteriales</taxon>
        <taxon>Desulfitobacteriaceae</taxon>
        <taxon>Desulfosporosinus</taxon>
    </lineage>
</organism>
<feature type="domain" description="EamA" evidence="3">
    <location>
        <begin position="9"/>
        <end position="140"/>
    </location>
</feature>
<comment type="similarity">
    <text evidence="1">Belongs to the EamA transporter family.</text>
</comment>
<dbReference type="Pfam" id="PF00892">
    <property type="entry name" value="EamA"/>
    <property type="match status" value="1"/>
</dbReference>
<dbReference type="EMBL" id="CM001441">
    <property type="protein sequence ID" value="EHQ87959.1"/>
    <property type="molecule type" value="Genomic_DNA"/>
</dbReference>